<dbReference type="InterPro" id="IPR015655">
    <property type="entry name" value="PP2C"/>
</dbReference>
<accession>C0EFK1</accession>
<reference evidence="2 3" key="1">
    <citation type="submission" date="2009-01" db="EMBL/GenBank/DDBJ databases">
        <authorList>
            <person name="Fulton L."/>
            <person name="Clifton S."/>
            <person name="Fulton B."/>
            <person name="Xu J."/>
            <person name="Minx P."/>
            <person name="Pepin K.H."/>
            <person name="Johnson M."/>
            <person name="Bhonagiri V."/>
            <person name="Nash W.E."/>
            <person name="Mardis E.R."/>
            <person name="Wilson R.K."/>
        </authorList>
    </citation>
    <scope>NUCLEOTIDE SEQUENCE [LARGE SCALE GENOMIC DNA]</scope>
    <source>
        <strain evidence="2 3">DSM 5476</strain>
    </source>
</reference>
<feature type="domain" description="PPM-type phosphatase" evidence="1">
    <location>
        <begin position="6"/>
        <end position="245"/>
    </location>
</feature>
<dbReference type="CDD" id="cd00143">
    <property type="entry name" value="PP2Cc"/>
    <property type="match status" value="1"/>
</dbReference>
<keyword evidence="3" id="KW-1185">Reference proteome</keyword>
<sequence length="245" mass="26160">MCLVTIHGKTDIGTVRTTNQDTFAFGEPVGSGCFALVCDGMGGENGGNIASQLARDTLIGKITRNMREGMDANSVRNMMLTALSGANSMIFEKGQADPTLSGMGTTVVLAVLLDSTLHLCHVGDSRAYLVRGGSLEQLTRDHSVVQLLIEQGKITPEQAQIHPQKNQITRALGVESEVQVDYNEFDLQKGDKLLLCTDGLTNSCTEEQILKLVNANGAKQACNKLVSQANKSGGHDNITAIVIEN</sequence>
<evidence type="ECO:0000313" key="2">
    <source>
        <dbReference type="EMBL" id="EEG29630.1"/>
    </source>
</evidence>
<dbReference type="GO" id="GO:0004722">
    <property type="term" value="F:protein serine/threonine phosphatase activity"/>
    <property type="evidence" value="ECO:0007669"/>
    <property type="project" value="InterPro"/>
</dbReference>
<dbReference type="HOGENOM" id="CLU_034545_4_1_9"/>
<name>C0EFK1_9FIRM</name>
<dbReference type="STRING" id="537013.CLOSTMETH_02643"/>
<dbReference type="AlphaFoldDB" id="C0EFK1"/>
<proteinExistence type="predicted"/>
<dbReference type="InterPro" id="IPR036457">
    <property type="entry name" value="PPM-type-like_dom_sf"/>
</dbReference>
<dbReference type="InterPro" id="IPR001932">
    <property type="entry name" value="PPM-type_phosphatase-like_dom"/>
</dbReference>
<dbReference type="SMART" id="SM00332">
    <property type="entry name" value="PP2Cc"/>
    <property type="match status" value="1"/>
</dbReference>
<organism evidence="2 3">
    <name type="scientific">[Clostridium] methylpentosum DSM 5476</name>
    <dbReference type="NCBI Taxonomy" id="537013"/>
    <lineage>
        <taxon>Bacteria</taxon>
        <taxon>Bacillati</taxon>
        <taxon>Bacillota</taxon>
        <taxon>Clostridia</taxon>
        <taxon>Eubacteriales</taxon>
        <taxon>Oscillospiraceae</taxon>
        <taxon>Oscillospiraceae incertae sedis</taxon>
    </lineage>
</organism>
<dbReference type="NCBIfam" id="NF033484">
    <property type="entry name" value="Stp1_PP2C_phos"/>
    <property type="match status" value="1"/>
</dbReference>
<gene>
    <name evidence="2" type="ORF">CLOSTMETH_02643</name>
</gene>
<dbReference type="eggNOG" id="COG0631">
    <property type="taxonomic scope" value="Bacteria"/>
</dbReference>
<dbReference type="Gene3D" id="3.60.40.10">
    <property type="entry name" value="PPM-type phosphatase domain"/>
    <property type="match status" value="1"/>
</dbReference>
<dbReference type="SUPFAM" id="SSF81606">
    <property type="entry name" value="PP2C-like"/>
    <property type="match status" value="1"/>
</dbReference>
<evidence type="ECO:0000313" key="3">
    <source>
        <dbReference type="Proteomes" id="UP000003340"/>
    </source>
</evidence>
<dbReference type="PROSITE" id="PS51746">
    <property type="entry name" value="PPM_2"/>
    <property type="match status" value="1"/>
</dbReference>
<dbReference type="PANTHER" id="PTHR47992">
    <property type="entry name" value="PROTEIN PHOSPHATASE"/>
    <property type="match status" value="1"/>
</dbReference>
<dbReference type="SMART" id="SM00331">
    <property type="entry name" value="PP2C_SIG"/>
    <property type="match status" value="1"/>
</dbReference>
<comment type="caution">
    <text evidence="2">The sequence shown here is derived from an EMBL/GenBank/DDBJ whole genome shotgun (WGS) entry which is preliminary data.</text>
</comment>
<protein>
    <submittedName>
        <fullName evidence="2">Protein phosphatase 2C</fullName>
    </submittedName>
</protein>
<dbReference type="EMBL" id="ACEC01000093">
    <property type="protein sequence ID" value="EEG29630.1"/>
    <property type="molecule type" value="Genomic_DNA"/>
</dbReference>
<reference evidence="2 3" key="2">
    <citation type="submission" date="2009-02" db="EMBL/GenBank/DDBJ databases">
        <title>Draft genome sequence of Clostridium methylpentosum (DSM 5476).</title>
        <authorList>
            <person name="Sudarsanam P."/>
            <person name="Ley R."/>
            <person name="Guruge J."/>
            <person name="Turnbaugh P.J."/>
            <person name="Mahowald M."/>
            <person name="Liep D."/>
            <person name="Gordon J."/>
        </authorList>
    </citation>
    <scope>NUCLEOTIDE SEQUENCE [LARGE SCALE GENOMIC DNA]</scope>
    <source>
        <strain evidence="2 3">DSM 5476</strain>
    </source>
</reference>
<evidence type="ECO:0000259" key="1">
    <source>
        <dbReference type="PROSITE" id="PS51746"/>
    </source>
</evidence>
<dbReference type="Pfam" id="PF13672">
    <property type="entry name" value="PP2C_2"/>
    <property type="match status" value="1"/>
</dbReference>
<dbReference type="Proteomes" id="UP000003340">
    <property type="component" value="Unassembled WGS sequence"/>
</dbReference>